<proteinExistence type="predicted"/>
<name>A0A429ZSH9_9ENTE</name>
<sequence>MIENAIVTSSFLGREDHGILTFYLTLKGKGWGVSVGGYALDEYSQELKVRVPVQKGFQAIAEILKVIGVDSWEKIPGTSIRCETTGLGGTVFKIGNLIEDNWIDFKSFFATCD</sequence>
<protein>
    <submittedName>
        <fullName evidence="1">Uncharacterized protein</fullName>
    </submittedName>
</protein>
<dbReference type="Proteomes" id="UP000287239">
    <property type="component" value="Unassembled WGS sequence"/>
</dbReference>
<gene>
    <name evidence="1" type="ORF">CBF35_05235</name>
</gene>
<evidence type="ECO:0000313" key="2">
    <source>
        <dbReference type="Proteomes" id="UP000287239"/>
    </source>
</evidence>
<dbReference type="RefSeq" id="WP_126778917.1">
    <property type="nucleotide sequence ID" value="NZ_NGJU01000006.1"/>
</dbReference>
<dbReference type="EMBL" id="NGJU01000006">
    <property type="protein sequence ID" value="RST96637.1"/>
    <property type="molecule type" value="Genomic_DNA"/>
</dbReference>
<accession>A0A429ZSH9</accession>
<reference evidence="1 2" key="1">
    <citation type="submission" date="2017-05" db="EMBL/GenBank/DDBJ databases">
        <title>Vagococcus spp. assemblies.</title>
        <authorList>
            <person name="Gulvik C.A."/>
        </authorList>
    </citation>
    <scope>NUCLEOTIDE SEQUENCE [LARGE SCALE GENOMIC DNA]</scope>
    <source>
        <strain evidence="1 2">NCFB 2777</strain>
    </source>
</reference>
<dbReference type="GeneID" id="98567767"/>
<organism evidence="1 2">
    <name type="scientific">Vagococcus salmoninarum</name>
    <dbReference type="NCBI Taxonomy" id="2739"/>
    <lineage>
        <taxon>Bacteria</taxon>
        <taxon>Bacillati</taxon>
        <taxon>Bacillota</taxon>
        <taxon>Bacilli</taxon>
        <taxon>Lactobacillales</taxon>
        <taxon>Enterococcaceae</taxon>
        <taxon>Vagococcus</taxon>
    </lineage>
</organism>
<dbReference type="AlphaFoldDB" id="A0A429ZSH9"/>
<comment type="caution">
    <text evidence="1">The sequence shown here is derived from an EMBL/GenBank/DDBJ whole genome shotgun (WGS) entry which is preliminary data.</text>
</comment>
<keyword evidence="2" id="KW-1185">Reference proteome</keyword>
<evidence type="ECO:0000313" key="1">
    <source>
        <dbReference type="EMBL" id="RST96637.1"/>
    </source>
</evidence>
<dbReference type="OrthoDB" id="3035180at2"/>